<sequence length="324" mass="36155">MQPRKNIFITLATALFMIVPLSVTNYFCHSKKSDTKNPNSVIALKEWKAPDTSQIGHTAEGDLIRYGRTLIIHTADFFGPRGSIASISNGMNCGNCHIDAGTRIWGNNFSMVASTYPLYRNRSGKIETVEMRINDCFERSLNGKKLADTVKEMRAMIAYVKWVGKDVRKGVKTKGAGVEKLPFLSRAADTAKGKIVYLAICQKCHGKNGEGKLADNGKEYLYPPLWGKNSYNVGAGMYQLSKFAGYIKNNMPFGTTFTNPQLTVEQAWDVAAFVNTQPRPPKNLSMDWPDIAAKPLDYPFGPYSDSFSERQHKYGPFALIRQSH</sequence>
<dbReference type="AlphaFoldDB" id="A0A3M9NEE6"/>
<keyword evidence="5" id="KW-1133">Transmembrane helix</keyword>
<dbReference type="InterPro" id="IPR009056">
    <property type="entry name" value="Cyt_c-like_dom"/>
</dbReference>
<dbReference type="PANTHER" id="PTHR35008">
    <property type="entry name" value="BLL4482 PROTEIN-RELATED"/>
    <property type="match status" value="1"/>
</dbReference>
<protein>
    <submittedName>
        <fullName evidence="7">Cytochrome C</fullName>
    </submittedName>
</protein>
<keyword evidence="1 4" id="KW-0349">Heme</keyword>
<dbReference type="GO" id="GO:0009055">
    <property type="term" value="F:electron transfer activity"/>
    <property type="evidence" value="ECO:0007669"/>
    <property type="project" value="InterPro"/>
</dbReference>
<reference evidence="7 8" key="1">
    <citation type="submission" date="2018-11" db="EMBL/GenBank/DDBJ databases">
        <title>Draft genome sequence of Ferruginibacter sp. BO-59.</title>
        <authorList>
            <person name="Im W.T."/>
        </authorList>
    </citation>
    <scope>NUCLEOTIDE SEQUENCE [LARGE SCALE GENOMIC DNA]</scope>
    <source>
        <strain evidence="7 8">BO-59</strain>
    </source>
</reference>
<dbReference type="PROSITE" id="PS51007">
    <property type="entry name" value="CYTC"/>
    <property type="match status" value="1"/>
</dbReference>
<keyword evidence="5" id="KW-0472">Membrane</keyword>
<gene>
    <name evidence="7" type="ORF">EFY79_11935</name>
</gene>
<dbReference type="EMBL" id="RJJR01000009">
    <property type="protein sequence ID" value="RNI35667.1"/>
    <property type="molecule type" value="Genomic_DNA"/>
</dbReference>
<feature type="transmembrane region" description="Helical" evidence="5">
    <location>
        <begin position="7"/>
        <end position="27"/>
    </location>
</feature>
<dbReference type="Proteomes" id="UP000267223">
    <property type="component" value="Unassembled WGS sequence"/>
</dbReference>
<dbReference type="InterPro" id="IPR051459">
    <property type="entry name" value="Cytochrome_c-type_DH"/>
</dbReference>
<proteinExistence type="predicted"/>
<evidence type="ECO:0000313" key="7">
    <source>
        <dbReference type="EMBL" id="RNI35667.1"/>
    </source>
</evidence>
<name>A0A3M9NEE6_9BACT</name>
<feature type="domain" description="Cytochrome c" evidence="6">
    <location>
        <begin position="188"/>
        <end position="278"/>
    </location>
</feature>
<organism evidence="7 8">
    <name type="scientific">Hanamia caeni</name>
    <dbReference type="NCBI Taxonomy" id="2294116"/>
    <lineage>
        <taxon>Bacteria</taxon>
        <taxon>Pseudomonadati</taxon>
        <taxon>Bacteroidota</taxon>
        <taxon>Chitinophagia</taxon>
        <taxon>Chitinophagales</taxon>
        <taxon>Chitinophagaceae</taxon>
        <taxon>Hanamia</taxon>
    </lineage>
</organism>
<dbReference type="PANTHER" id="PTHR35008:SF9">
    <property type="entry name" value="CYTOCHROME C DOMAIN-CONTAINING PROTEIN"/>
    <property type="match status" value="1"/>
</dbReference>
<evidence type="ECO:0000256" key="5">
    <source>
        <dbReference type="SAM" id="Phobius"/>
    </source>
</evidence>
<keyword evidence="8" id="KW-1185">Reference proteome</keyword>
<evidence type="ECO:0000259" key="6">
    <source>
        <dbReference type="PROSITE" id="PS51007"/>
    </source>
</evidence>
<dbReference type="GO" id="GO:0020037">
    <property type="term" value="F:heme binding"/>
    <property type="evidence" value="ECO:0007669"/>
    <property type="project" value="InterPro"/>
</dbReference>
<dbReference type="Gene3D" id="1.10.760.10">
    <property type="entry name" value="Cytochrome c-like domain"/>
    <property type="match status" value="2"/>
</dbReference>
<dbReference type="InterPro" id="IPR036909">
    <property type="entry name" value="Cyt_c-like_dom_sf"/>
</dbReference>
<dbReference type="OrthoDB" id="9779283at2"/>
<evidence type="ECO:0000256" key="3">
    <source>
        <dbReference type="ARBA" id="ARBA00023004"/>
    </source>
</evidence>
<evidence type="ECO:0000313" key="8">
    <source>
        <dbReference type="Proteomes" id="UP000267223"/>
    </source>
</evidence>
<accession>A0A3M9NEE6</accession>
<keyword evidence="5" id="KW-0812">Transmembrane</keyword>
<comment type="caution">
    <text evidence="7">The sequence shown here is derived from an EMBL/GenBank/DDBJ whole genome shotgun (WGS) entry which is preliminary data.</text>
</comment>
<dbReference type="Pfam" id="PF00034">
    <property type="entry name" value="Cytochrom_C"/>
    <property type="match status" value="1"/>
</dbReference>
<dbReference type="RefSeq" id="WP_123120947.1">
    <property type="nucleotide sequence ID" value="NZ_RJJR01000009.1"/>
</dbReference>
<keyword evidence="3 4" id="KW-0408">Iron</keyword>
<dbReference type="GO" id="GO:0046872">
    <property type="term" value="F:metal ion binding"/>
    <property type="evidence" value="ECO:0007669"/>
    <property type="project" value="UniProtKB-KW"/>
</dbReference>
<keyword evidence="2 4" id="KW-0479">Metal-binding</keyword>
<dbReference type="SUPFAM" id="SSF46626">
    <property type="entry name" value="Cytochrome c"/>
    <property type="match status" value="2"/>
</dbReference>
<evidence type="ECO:0000256" key="1">
    <source>
        <dbReference type="ARBA" id="ARBA00022617"/>
    </source>
</evidence>
<evidence type="ECO:0000256" key="2">
    <source>
        <dbReference type="ARBA" id="ARBA00022723"/>
    </source>
</evidence>
<dbReference type="Pfam" id="PF21342">
    <property type="entry name" value="SoxA-TsdA_cyt-c"/>
    <property type="match status" value="1"/>
</dbReference>
<evidence type="ECO:0000256" key="4">
    <source>
        <dbReference type="PROSITE-ProRule" id="PRU00433"/>
    </source>
</evidence>